<evidence type="ECO:0000313" key="3">
    <source>
        <dbReference type="Proteomes" id="UP000239757"/>
    </source>
</evidence>
<evidence type="ECO:0000313" key="2">
    <source>
        <dbReference type="EMBL" id="PPR83061.1"/>
    </source>
</evidence>
<sequence length="101" mass="11441">MTISFSLDAKPKLAKLLLNVTIQWSLRAVKIVMAEENIVNDLIIASVRQYSKEGRRPILKSTDTSLFDLHCPQFSLEKVVVVSYEYGSAIEKRKPKIFGTN</sequence>
<dbReference type="EMBL" id="KZ670548">
    <property type="protein sequence ID" value="PPR83061.1"/>
    <property type="molecule type" value="Genomic_DNA"/>
</dbReference>
<organism evidence="2 3">
    <name type="scientific">Gossypium barbadense</name>
    <name type="common">Sea Island cotton</name>
    <name type="synonym">Hibiscus barbadensis</name>
    <dbReference type="NCBI Taxonomy" id="3634"/>
    <lineage>
        <taxon>Eukaryota</taxon>
        <taxon>Viridiplantae</taxon>
        <taxon>Streptophyta</taxon>
        <taxon>Embryophyta</taxon>
        <taxon>Tracheophyta</taxon>
        <taxon>Spermatophyta</taxon>
        <taxon>Magnoliopsida</taxon>
        <taxon>eudicotyledons</taxon>
        <taxon>Gunneridae</taxon>
        <taxon>Pentapetalae</taxon>
        <taxon>rosids</taxon>
        <taxon>malvids</taxon>
        <taxon>Malvales</taxon>
        <taxon>Malvaceae</taxon>
        <taxon>Malvoideae</taxon>
        <taxon>Gossypium</taxon>
    </lineage>
</organism>
<feature type="domain" description="DUF7054" evidence="1">
    <location>
        <begin position="12"/>
        <end position="78"/>
    </location>
</feature>
<dbReference type="Proteomes" id="UP000239757">
    <property type="component" value="Unassembled WGS sequence"/>
</dbReference>
<dbReference type="InterPro" id="IPR055482">
    <property type="entry name" value="DUF7054"/>
</dbReference>
<accession>A0A2P5VW47</accession>
<dbReference type="OrthoDB" id="651546at2759"/>
<name>A0A2P5VW47_GOSBA</name>
<evidence type="ECO:0000259" key="1">
    <source>
        <dbReference type="Pfam" id="PF23156"/>
    </source>
</evidence>
<proteinExistence type="predicted"/>
<dbReference type="Pfam" id="PF23156">
    <property type="entry name" value="DUF7054"/>
    <property type="match status" value="1"/>
</dbReference>
<dbReference type="PANTHER" id="PTHR33270:SF24">
    <property type="entry name" value="EXPRESSED PROTEIN"/>
    <property type="match status" value="1"/>
</dbReference>
<protein>
    <recommendedName>
        <fullName evidence="1">DUF7054 domain-containing protein</fullName>
    </recommendedName>
</protein>
<reference evidence="2 3" key="1">
    <citation type="submission" date="2015-01" db="EMBL/GenBank/DDBJ databases">
        <title>Genome of allotetraploid Gossypium barbadense reveals genomic plasticity and fiber elongation in cotton evolution.</title>
        <authorList>
            <person name="Chen X."/>
            <person name="Liu X."/>
            <person name="Zhao B."/>
            <person name="Zheng H."/>
            <person name="Hu Y."/>
            <person name="Lu G."/>
            <person name="Yang C."/>
            <person name="Chen J."/>
            <person name="Shan C."/>
            <person name="Zhang L."/>
            <person name="Zhou Y."/>
            <person name="Wang L."/>
            <person name="Guo W."/>
            <person name="Bai Y."/>
            <person name="Ruan J."/>
            <person name="Shangguan X."/>
            <person name="Mao Y."/>
            <person name="Jiang J."/>
            <person name="Zhu Y."/>
            <person name="Lei J."/>
            <person name="Kang H."/>
            <person name="Chen S."/>
            <person name="He X."/>
            <person name="Wang R."/>
            <person name="Wang Y."/>
            <person name="Chen J."/>
            <person name="Wang L."/>
            <person name="Yu S."/>
            <person name="Wang B."/>
            <person name="Wei J."/>
            <person name="Song S."/>
            <person name="Lu X."/>
            <person name="Gao Z."/>
            <person name="Gu W."/>
            <person name="Deng X."/>
            <person name="Ma D."/>
            <person name="Wang S."/>
            <person name="Liang W."/>
            <person name="Fang L."/>
            <person name="Cai C."/>
            <person name="Zhu X."/>
            <person name="Zhou B."/>
            <person name="Zhang Y."/>
            <person name="Chen Z."/>
            <person name="Xu S."/>
            <person name="Zhu R."/>
            <person name="Wang S."/>
            <person name="Zhang T."/>
            <person name="Zhao G."/>
        </authorList>
    </citation>
    <scope>NUCLEOTIDE SEQUENCE [LARGE SCALE GENOMIC DNA]</scope>
    <source>
        <strain evidence="3">cv. Xinhai21</strain>
        <tissue evidence="2">Leaf</tissue>
    </source>
</reference>
<gene>
    <name evidence="2" type="ORF">GOBAR_AA37658</name>
</gene>
<dbReference type="AlphaFoldDB" id="A0A2P5VW47"/>
<dbReference type="PANTHER" id="PTHR33270">
    <property type="entry name" value="BNAC05G50380D PROTEIN"/>
    <property type="match status" value="1"/>
</dbReference>
<dbReference type="InterPro" id="IPR040358">
    <property type="entry name" value="At4g22758-like"/>
</dbReference>